<comment type="caution">
    <text evidence="7">The sequence shown here is derived from an EMBL/GenBank/DDBJ whole genome shotgun (WGS) entry which is preliminary data.</text>
</comment>
<accession>A0A8H4VWR4</accession>
<dbReference type="GO" id="GO:0005886">
    <property type="term" value="C:plasma membrane"/>
    <property type="evidence" value="ECO:0007669"/>
    <property type="project" value="UniProtKB-SubCell"/>
</dbReference>
<dbReference type="GO" id="GO:0050897">
    <property type="term" value="F:cobalt ion binding"/>
    <property type="evidence" value="ECO:0007669"/>
    <property type="project" value="TreeGrafter"/>
</dbReference>
<sequence length="484" mass="54362">MASSPETIPQRTKKYPPISGGYSLGINQKIVSPETGSTSSTCNVHGIYVPEYPSVDKIEVTHRDAFDISRKGGTGLHQMLRDLRGPRPTFRPGTGLFICLIEAPEPRALRALQSPFPSFPKALLSYAATRNAFGRGTSLTPEWRSTEWIPGSGLSFVDNYFHMTEAAQESTLETGVCGYELGSASIRSMPLAVWTGGITSEIPIIMVMGQWVLSDVMKFIRHCEGDCGGKTRYRRLQECPQWIYHDLYSTFTDWNVIWDAVQIHLEDLDQEVHELLGTSNVLERMRRINKATAANIMLRESLAMQEKSLQAIHKFAERHWPTEPNDVQFQYTERCKEISTSLEHYSVLAKGNLEQLQNLLSMMVSLEQIAQGNSVARLNLLAFIFLPLSFIASIFGMTQFTISPQWYPAYALPMLTVTIIAAVLLPSIVVRWDRWKRGRRITARNAPAVVERGRSLERAEAGSVFKHKRRSQSLGSVTGTVRGH</sequence>
<dbReference type="Pfam" id="PF01544">
    <property type="entry name" value="CorA"/>
    <property type="match status" value="1"/>
</dbReference>
<dbReference type="EMBL" id="JAAMPI010001842">
    <property type="protein sequence ID" value="KAF4622754.1"/>
    <property type="molecule type" value="Genomic_DNA"/>
</dbReference>
<evidence type="ECO:0000313" key="7">
    <source>
        <dbReference type="EMBL" id="KAF4622754.1"/>
    </source>
</evidence>
<reference evidence="7 8" key="1">
    <citation type="submission" date="2020-03" db="EMBL/GenBank/DDBJ databases">
        <title>Draft Genome Sequence of Cudoniella acicularis.</title>
        <authorList>
            <person name="Buettner E."/>
            <person name="Kellner H."/>
        </authorList>
    </citation>
    <scope>NUCLEOTIDE SEQUENCE [LARGE SCALE GENOMIC DNA]</scope>
    <source>
        <strain evidence="7 8">DSM 108380</strain>
    </source>
</reference>
<keyword evidence="3 6" id="KW-1133">Transmembrane helix</keyword>
<evidence type="ECO:0000256" key="3">
    <source>
        <dbReference type="ARBA" id="ARBA00022989"/>
    </source>
</evidence>
<feature type="transmembrane region" description="Helical" evidence="6">
    <location>
        <begin position="191"/>
        <end position="213"/>
    </location>
</feature>
<feature type="transmembrane region" description="Helical" evidence="6">
    <location>
        <begin position="410"/>
        <end position="430"/>
    </location>
</feature>
<evidence type="ECO:0000256" key="6">
    <source>
        <dbReference type="SAM" id="Phobius"/>
    </source>
</evidence>
<dbReference type="InterPro" id="IPR045863">
    <property type="entry name" value="CorA_TM1_TM2"/>
</dbReference>
<evidence type="ECO:0000313" key="8">
    <source>
        <dbReference type="Proteomes" id="UP000566819"/>
    </source>
</evidence>
<dbReference type="PANTHER" id="PTHR46494:SF1">
    <property type="entry name" value="CORA FAMILY METAL ION TRANSPORTER (EUROFUNG)"/>
    <property type="match status" value="1"/>
</dbReference>
<keyword evidence="8" id="KW-1185">Reference proteome</keyword>
<protein>
    <submittedName>
        <fullName evidence="7">Uncharacterized protein</fullName>
    </submittedName>
</protein>
<keyword evidence="2 6" id="KW-0812">Transmembrane</keyword>
<dbReference type="Proteomes" id="UP000566819">
    <property type="component" value="Unassembled WGS sequence"/>
</dbReference>
<evidence type="ECO:0000256" key="4">
    <source>
        <dbReference type="ARBA" id="ARBA00023136"/>
    </source>
</evidence>
<dbReference type="SUPFAM" id="SSF144083">
    <property type="entry name" value="Magnesium transport protein CorA, transmembrane region"/>
    <property type="match status" value="1"/>
</dbReference>
<comment type="subcellular location">
    <subcellularLocation>
        <location evidence="1">Cell membrane</location>
        <topology evidence="1">Multi-pass membrane protein</topology>
    </subcellularLocation>
</comment>
<dbReference type="OrthoDB" id="5428055at2759"/>
<dbReference type="GO" id="GO:0015095">
    <property type="term" value="F:magnesium ion transmembrane transporter activity"/>
    <property type="evidence" value="ECO:0007669"/>
    <property type="project" value="TreeGrafter"/>
</dbReference>
<evidence type="ECO:0000256" key="1">
    <source>
        <dbReference type="ARBA" id="ARBA00004651"/>
    </source>
</evidence>
<dbReference type="GO" id="GO:0015087">
    <property type="term" value="F:cobalt ion transmembrane transporter activity"/>
    <property type="evidence" value="ECO:0007669"/>
    <property type="project" value="TreeGrafter"/>
</dbReference>
<evidence type="ECO:0000256" key="5">
    <source>
        <dbReference type="SAM" id="MobiDB-lite"/>
    </source>
</evidence>
<dbReference type="GO" id="GO:0000287">
    <property type="term" value="F:magnesium ion binding"/>
    <property type="evidence" value="ECO:0007669"/>
    <property type="project" value="TreeGrafter"/>
</dbReference>
<dbReference type="Gene3D" id="1.20.58.340">
    <property type="entry name" value="Magnesium transport protein CorA, transmembrane region"/>
    <property type="match status" value="1"/>
</dbReference>
<proteinExistence type="predicted"/>
<name>A0A8H4VWR4_9HELO</name>
<feature type="transmembrane region" description="Helical" evidence="6">
    <location>
        <begin position="378"/>
        <end position="398"/>
    </location>
</feature>
<organism evidence="7 8">
    <name type="scientific">Cudoniella acicularis</name>
    <dbReference type="NCBI Taxonomy" id="354080"/>
    <lineage>
        <taxon>Eukaryota</taxon>
        <taxon>Fungi</taxon>
        <taxon>Dikarya</taxon>
        <taxon>Ascomycota</taxon>
        <taxon>Pezizomycotina</taxon>
        <taxon>Leotiomycetes</taxon>
        <taxon>Helotiales</taxon>
        <taxon>Tricladiaceae</taxon>
        <taxon>Cudoniella</taxon>
    </lineage>
</organism>
<keyword evidence="4 6" id="KW-0472">Membrane</keyword>
<feature type="region of interest" description="Disordered" evidence="5">
    <location>
        <begin position="461"/>
        <end position="484"/>
    </location>
</feature>
<dbReference type="AlphaFoldDB" id="A0A8H4VWR4"/>
<dbReference type="PANTHER" id="PTHR46494">
    <property type="entry name" value="CORA FAMILY METAL ION TRANSPORTER (EUROFUNG)"/>
    <property type="match status" value="1"/>
</dbReference>
<gene>
    <name evidence="7" type="ORF">G7Y89_g14273</name>
</gene>
<feature type="compositionally biased region" description="Polar residues" evidence="5">
    <location>
        <begin position="472"/>
        <end position="484"/>
    </location>
</feature>
<evidence type="ECO:0000256" key="2">
    <source>
        <dbReference type="ARBA" id="ARBA00022692"/>
    </source>
</evidence>
<dbReference type="InterPro" id="IPR002523">
    <property type="entry name" value="MgTranspt_CorA/ZnTranspt_ZntB"/>
</dbReference>